<accession>A0A5J9US14</accession>
<dbReference type="InterPro" id="IPR032675">
    <property type="entry name" value="LRR_dom_sf"/>
</dbReference>
<dbReference type="Gramene" id="TVU26108">
    <property type="protein sequence ID" value="TVU26108"/>
    <property type="gene ID" value="EJB05_28640"/>
</dbReference>
<protein>
    <recommendedName>
        <fullName evidence="1">F-box domain-containing protein</fullName>
    </recommendedName>
</protein>
<dbReference type="AlphaFoldDB" id="A0A5J9US14"/>
<dbReference type="PROSITE" id="PS50181">
    <property type="entry name" value="FBOX"/>
    <property type="match status" value="1"/>
</dbReference>
<dbReference type="SUPFAM" id="SSF81383">
    <property type="entry name" value="F-box domain"/>
    <property type="match status" value="1"/>
</dbReference>
<dbReference type="Proteomes" id="UP000324897">
    <property type="component" value="Chromosome 2"/>
</dbReference>
<dbReference type="OrthoDB" id="612216at2759"/>
<comment type="caution">
    <text evidence="2">The sequence shown here is derived from an EMBL/GenBank/DDBJ whole genome shotgun (WGS) entry which is preliminary data.</text>
</comment>
<dbReference type="Pfam" id="PF00646">
    <property type="entry name" value="F-box"/>
    <property type="match status" value="1"/>
</dbReference>
<dbReference type="InterPro" id="IPR053197">
    <property type="entry name" value="F-box_SCFL_complex_component"/>
</dbReference>
<feature type="domain" description="F-box" evidence="1">
    <location>
        <begin position="15"/>
        <end position="51"/>
    </location>
</feature>
<name>A0A5J9US14_9POAL</name>
<evidence type="ECO:0000259" key="1">
    <source>
        <dbReference type="PROSITE" id="PS50181"/>
    </source>
</evidence>
<gene>
    <name evidence="2" type="ORF">EJB05_28640</name>
</gene>
<dbReference type="EMBL" id="RWGY01000013">
    <property type="protein sequence ID" value="TVU26108.1"/>
    <property type="molecule type" value="Genomic_DNA"/>
</dbReference>
<dbReference type="SUPFAM" id="SSF52047">
    <property type="entry name" value="RNI-like"/>
    <property type="match status" value="1"/>
</dbReference>
<feature type="non-terminal residue" evidence="2">
    <location>
        <position position="1"/>
    </location>
</feature>
<proteinExistence type="predicted"/>
<evidence type="ECO:0000313" key="3">
    <source>
        <dbReference type="Proteomes" id="UP000324897"/>
    </source>
</evidence>
<keyword evidence="3" id="KW-1185">Reference proteome</keyword>
<dbReference type="PANTHER" id="PTHR34223:SF107">
    <property type="entry name" value="F-BOX DOMAIN-CONTAINING PROTEIN"/>
    <property type="match status" value="1"/>
</dbReference>
<dbReference type="Gene3D" id="3.80.10.10">
    <property type="entry name" value="Ribonuclease Inhibitor"/>
    <property type="match status" value="1"/>
</dbReference>
<sequence>MAPRRKKSKKPPATSSAIDNLPDAVLEHILGLLPVHEAVQTCVLARRWRDLWKFTTRLHITRSHPCDIEQTPVKNIREFVDHVLLIRGSSPIDVCDICLLDLKDEDMASMNHWIRHLKLFDLWFNDNFVDLSSCPALEELEIDGCYLASVDGISSESLKRLSIGCSCRLGQSFRNRIYVPNLISLQLDLDFDGAPVLEKMPSLAIQRLTLAYYQTLGIATMNTVKVAMRLRVTTKVVCFCKVFTHFSTCPVYFSKGHEKCPVFSNLKILLLNEYWCVPTDLLTRILEHSPVLEKLTLELFCKGTKSRIEMKGRPDLKKQSSTISERLKLVEVKCDLVDEKVMNVLHFMIKFNIDSFTADLNLKTEIRKKYGFSIY</sequence>
<dbReference type="InterPro" id="IPR053781">
    <property type="entry name" value="F-box_AtFBL13-like"/>
</dbReference>
<reference evidence="2 3" key="1">
    <citation type="journal article" date="2019" name="Sci. Rep.">
        <title>A high-quality genome of Eragrostis curvula grass provides insights into Poaceae evolution and supports new strategies to enhance forage quality.</title>
        <authorList>
            <person name="Carballo J."/>
            <person name="Santos B.A.C.M."/>
            <person name="Zappacosta D."/>
            <person name="Garbus I."/>
            <person name="Selva J.P."/>
            <person name="Gallo C.A."/>
            <person name="Diaz A."/>
            <person name="Albertini E."/>
            <person name="Caccamo M."/>
            <person name="Echenique V."/>
        </authorList>
    </citation>
    <scope>NUCLEOTIDE SEQUENCE [LARGE SCALE GENOMIC DNA]</scope>
    <source>
        <strain evidence="3">cv. Victoria</strain>
        <tissue evidence="2">Leaf</tissue>
    </source>
</reference>
<dbReference type="PANTHER" id="PTHR34223">
    <property type="entry name" value="OS11G0201299 PROTEIN"/>
    <property type="match status" value="1"/>
</dbReference>
<dbReference type="InterPro" id="IPR036047">
    <property type="entry name" value="F-box-like_dom_sf"/>
</dbReference>
<evidence type="ECO:0000313" key="2">
    <source>
        <dbReference type="EMBL" id="TVU26108.1"/>
    </source>
</evidence>
<dbReference type="Gene3D" id="1.20.1280.50">
    <property type="match status" value="1"/>
</dbReference>
<organism evidence="2 3">
    <name type="scientific">Eragrostis curvula</name>
    <name type="common">weeping love grass</name>
    <dbReference type="NCBI Taxonomy" id="38414"/>
    <lineage>
        <taxon>Eukaryota</taxon>
        <taxon>Viridiplantae</taxon>
        <taxon>Streptophyta</taxon>
        <taxon>Embryophyta</taxon>
        <taxon>Tracheophyta</taxon>
        <taxon>Spermatophyta</taxon>
        <taxon>Magnoliopsida</taxon>
        <taxon>Liliopsida</taxon>
        <taxon>Poales</taxon>
        <taxon>Poaceae</taxon>
        <taxon>PACMAD clade</taxon>
        <taxon>Chloridoideae</taxon>
        <taxon>Eragrostideae</taxon>
        <taxon>Eragrostidinae</taxon>
        <taxon>Eragrostis</taxon>
    </lineage>
</organism>
<dbReference type="InterPro" id="IPR001810">
    <property type="entry name" value="F-box_dom"/>
</dbReference>
<dbReference type="CDD" id="cd22160">
    <property type="entry name" value="F-box_AtFBL13-like"/>
    <property type="match status" value="1"/>
</dbReference>